<accession>A0A4V2JYL5</accession>
<protein>
    <submittedName>
        <fullName evidence="2">Uncharacterized protein</fullName>
    </submittedName>
</protein>
<dbReference type="EMBL" id="ML143596">
    <property type="protein sequence ID" value="TBU21553.1"/>
    <property type="molecule type" value="Genomic_DNA"/>
</dbReference>
<feature type="non-terminal residue" evidence="2">
    <location>
        <position position="1"/>
    </location>
</feature>
<evidence type="ECO:0000313" key="2">
    <source>
        <dbReference type="EMBL" id="TBU21553.1"/>
    </source>
</evidence>
<name>A0A4V2JYL5_9APHY</name>
<organism evidence="2">
    <name type="scientific">Dichomitus squalens</name>
    <dbReference type="NCBI Taxonomy" id="114155"/>
    <lineage>
        <taxon>Eukaryota</taxon>
        <taxon>Fungi</taxon>
        <taxon>Dikarya</taxon>
        <taxon>Basidiomycota</taxon>
        <taxon>Agaricomycotina</taxon>
        <taxon>Agaricomycetes</taxon>
        <taxon>Polyporales</taxon>
        <taxon>Polyporaceae</taxon>
        <taxon>Dichomitus</taxon>
    </lineage>
</organism>
<evidence type="ECO:0000256" key="1">
    <source>
        <dbReference type="SAM" id="MobiDB-lite"/>
    </source>
</evidence>
<gene>
    <name evidence="2" type="ORF">BD311DRAFT_678075</name>
</gene>
<feature type="region of interest" description="Disordered" evidence="1">
    <location>
        <begin position="51"/>
        <end position="84"/>
    </location>
</feature>
<reference evidence="2" key="1">
    <citation type="submission" date="2019-01" db="EMBL/GenBank/DDBJ databases">
        <title>Draft genome sequences of three monokaryotic isolates of the white-rot basidiomycete fungus Dichomitus squalens.</title>
        <authorList>
            <consortium name="DOE Joint Genome Institute"/>
            <person name="Lopez S.C."/>
            <person name="Andreopoulos B."/>
            <person name="Pangilinan J."/>
            <person name="Lipzen A."/>
            <person name="Riley R."/>
            <person name="Ahrendt S."/>
            <person name="Ng V."/>
            <person name="Barry K."/>
            <person name="Daum C."/>
            <person name="Grigoriev I.V."/>
            <person name="Hilden K.S."/>
            <person name="Makela M.R."/>
            <person name="de Vries R.P."/>
        </authorList>
    </citation>
    <scope>NUCLEOTIDE SEQUENCE [LARGE SCALE GENOMIC DNA]</scope>
    <source>
        <strain evidence="2">OM18370.1</strain>
    </source>
</reference>
<dbReference type="Proteomes" id="UP000292957">
    <property type="component" value="Unassembled WGS sequence"/>
</dbReference>
<feature type="compositionally biased region" description="Basic and acidic residues" evidence="1">
    <location>
        <begin position="71"/>
        <end position="84"/>
    </location>
</feature>
<dbReference type="AlphaFoldDB" id="A0A4V2JYL5"/>
<proteinExistence type="predicted"/>
<sequence>YFDNFSQTPDVPDVPARAMLAKRVKLMPGLAHHTAQDVCDWFATACKKQKRKERAEPLVPARELPPQALGKESRKQAKKESAVDSKPIRAYYQYRRILCALCSQRWGGRDVGTRKSSCHQNLEPPC</sequence>